<evidence type="ECO:0000256" key="1">
    <source>
        <dbReference type="ARBA" id="ARBA00000900"/>
    </source>
</evidence>
<keyword evidence="9" id="KW-0862">Zinc</keyword>
<dbReference type="PROSITE" id="PS51081">
    <property type="entry name" value="ZF_SIAH"/>
    <property type="match status" value="2"/>
</dbReference>
<name>A0AAW1MD80_POPJA</name>
<dbReference type="EC" id="2.3.2.27" evidence="4"/>
<dbReference type="Gene3D" id="3.30.40.10">
    <property type="entry name" value="Zinc/RING finger domain, C3HC4 (zinc finger)"/>
    <property type="match status" value="2"/>
</dbReference>
<dbReference type="InterPro" id="IPR013010">
    <property type="entry name" value="Znf_SIAH"/>
</dbReference>
<proteinExistence type="inferred from homology"/>
<dbReference type="GO" id="GO:0061630">
    <property type="term" value="F:ubiquitin protein ligase activity"/>
    <property type="evidence" value="ECO:0007669"/>
    <property type="project" value="UniProtKB-EC"/>
</dbReference>
<dbReference type="EMBL" id="JASPKY010000057">
    <property type="protein sequence ID" value="KAK9744503.1"/>
    <property type="molecule type" value="Genomic_DNA"/>
</dbReference>
<comment type="catalytic activity">
    <reaction evidence="1">
        <text>S-ubiquitinyl-[E2 ubiquitin-conjugating enzyme]-L-cysteine + [acceptor protein]-L-lysine = [E2 ubiquitin-conjugating enzyme]-L-cysteine + N(6)-ubiquitinyl-[acceptor protein]-L-lysine.</text>
        <dbReference type="EC" id="2.3.2.27"/>
    </reaction>
</comment>
<evidence type="ECO:0000256" key="8">
    <source>
        <dbReference type="ARBA" id="ARBA00022786"/>
    </source>
</evidence>
<feature type="domain" description="SIAH-type" evidence="11">
    <location>
        <begin position="361"/>
        <end position="419"/>
    </location>
</feature>
<keyword evidence="13" id="KW-1185">Reference proteome</keyword>
<keyword evidence="6" id="KW-0479">Metal-binding</keyword>
<keyword evidence="8" id="KW-0833">Ubl conjugation pathway</keyword>
<evidence type="ECO:0000256" key="6">
    <source>
        <dbReference type="ARBA" id="ARBA00022723"/>
    </source>
</evidence>
<evidence type="ECO:0000256" key="9">
    <source>
        <dbReference type="ARBA" id="ARBA00022833"/>
    </source>
</evidence>
<dbReference type="SUPFAM" id="SSF49599">
    <property type="entry name" value="TRAF domain-like"/>
    <property type="match status" value="2"/>
</dbReference>
<dbReference type="PANTHER" id="PTHR45877:SF2">
    <property type="entry name" value="E3 UBIQUITIN-PROTEIN LIGASE SINA-RELATED"/>
    <property type="match status" value="1"/>
</dbReference>
<keyword evidence="7 10" id="KW-0863">Zinc-finger</keyword>
<dbReference type="AlphaFoldDB" id="A0AAW1MD80"/>
<dbReference type="InterPro" id="IPR049548">
    <property type="entry name" value="Sina-like_RING"/>
</dbReference>
<evidence type="ECO:0000256" key="4">
    <source>
        <dbReference type="ARBA" id="ARBA00012483"/>
    </source>
</evidence>
<protein>
    <recommendedName>
        <fullName evidence="4">RING-type E3 ubiquitin transferase</fullName>
        <ecNumber evidence="4">2.3.2.27</ecNumber>
    </recommendedName>
</protein>
<gene>
    <name evidence="12" type="ORF">QE152_g7716</name>
</gene>
<dbReference type="Pfam" id="PF21362">
    <property type="entry name" value="Sina_RING"/>
    <property type="match status" value="1"/>
</dbReference>
<dbReference type="GO" id="GO:0043161">
    <property type="term" value="P:proteasome-mediated ubiquitin-dependent protein catabolic process"/>
    <property type="evidence" value="ECO:0007669"/>
    <property type="project" value="TreeGrafter"/>
</dbReference>
<comment type="caution">
    <text evidence="12">The sequence shown here is derived from an EMBL/GenBank/DDBJ whole genome shotgun (WGS) entry which is preliminary data.</text>
</comment>
<dbReference type="PANTHER" id="PTHR45877">
    <property type="entry name" value="E3 UBIQUITIN-PROTEIN LIGASE SIAH2"/>
    <property type="match status" value="1"/>
</dbReference>
<comment type="pathway">
    <text evidence="2">Protein modification; protein ubiquitination.</text>
</comment>
<organism evidence="12 13">
    <name type="scientific">Popillia japonica</name>
    <name type="common">Japanese beetle</name>
    <dbReference type="NCBI Taxonomy" id="7064"/>
    <lineage>
        <taxon>Eukaryota</taxon>
        <taxon>Metazoa</taxon>
        <taxon>Ecdysozoa</taxon>
        <taxon>Arthropoda</taxon>
        <taxon>Hexapoda</taxon>
        <taxon>Insecta</taxon>
        <taxon>Pterygota</taxon>
        <taxon>Neoptera</taxon>
        <taxon>Endopterygota</taxon>
        <taxon>Coleoptera</taxon>
        <taxon>Polyphaga</taxon>
        <taxon>Scarabaeiformia</taxon>
        <taxon>Scarabaeidae</taxon>
        <taxon>Rutelinae</taxon>
        <taxon>Popillia</taxon>
    </lineage>
</organism>
<evidence type="ECO:0000256" key="7">
    <source>
        <dbReference type="ARBA" id="ARBA00022771"/>
    </source>
</evidence>
<evidence type="ECO:0000256" key="2">
    <source>
        <dbReference type="ARBA" id="ARBA00004906"/>
    </source>
</evidence>
<evidence type="ECO:0000313" key="13">
    <source>
        <dbReference type="Proteomes" id="UP001458880"/>
    </source>
</evidence>
<dbReference type="GO" id="GO:0008270">
    <property type="term" value="F:zinc ion binding"/>
    <property type="evidence" value="ECO:0007669"/>
    <property type="project" value="UniProtKB-KW"/>
</dbReference>
<dbReference type="InterPro" id="IPR013083">
    <property type="entry name" value="Znf_RING/FYVE/PHD"/>
</dbReference>
<evidence type="ECO:0000313" key="12">
    <source>
        <dbReference type="EMBL" id="KAK9744503.1"/>
    </source>
</evidence>
<keyword evidence="5" id="KW-0808">Transferase</keyword>
<dbReference type="Proteomes" id="UP001458880">
    <property type="component" value="Unassembled WGS sequence"/>
</dbReference>
<dbReference type="GO" id="GO:0005737">
    <property type="term" value="C:cytoplasm"/>
    <property type="evidence" value="ECO:0007669"/>
    <property type="project" value="TreeGrafter"/>
</dbReference>
<evidence type="ECO:0000256" key="5">
    <source>
        <dbReference type="ARBA" id="ARBA00022679"/>
    </source>
</evidence>
<evidence type="ECO:0000259" key="11">
    <source>
        <dbReference type="PROSITE" id="PS51081"/>
    </source>
</evidence>
<feature type="domain" description="SIAH-type" evidence="11">
    <location>
        <begin position="94"/>
        <end position="164"/>
    </location>
</feature>
<evidence type="ECO:0000256" key="10">
    <source>
        <dbReference type="PROSITE-ProRule" id="PRU00455"/>
    </source>
</evidence>
<sequence>MENRIESEVRLTFVGGKSPWYKFVFHKDFSSKQLTNMIPRHVIDSLKCGLCKSGLSIFPIHSYGNNDMVTCGRCPLQNDFLPQREHLYEELAKYIEFSCRYENLGCIEKLKPDELDKKLKPDELEKHEKICQHKPCLCPILPLGECQWQGNYRDLHEHSSDSHPTYTFGTLELEIDMVTAHEENYVFRQADQTFVAQLKCDTENSKFYCNVICSEVESKSKKLSYNARFLDKKSDDYVCKEYSVQFCDVSKFVINENTTSVNINDIILNLNEPTCVIFKLDINVKITTPPKQVLTVDDDNVLLKIIECPVCFEYMVPPIAQCLAGHSFCGSHKEQFNICPAGCQSAIGETRNYSLESMTGSIEYPCKFNKHGCSYSSNAKQIKDHENSCLCGPVKCIVDSCNWENKFSDLKVHLLDQHKDNILELD</sequence>
<reference evidence="12 13" key="1">
    <citation type="journal article" date="2024" name="BMC Genomics">
        <title>De novo assembly and annotation of Popillia japonica's genome with initial clues to its potential as an invasive pest.</title>
        <authorList>
            <person name="Cucini C."/>
            <person name="Boschi S."/>
            <person name="Funari R."/>
            <person name="Cardaioli E."/>
            <person name="Iannotti N."/>
            <person name="Marturano G."/>
            <person name="Paoli F."/>
            <person name="Bruttini M."/>
            <person name="Carapelli A."/>
            <person name="Frati F."/>
            <person name="Nardi F."/>
        </authorList>
    </citation>
    <scope>NUCLEOTIDE SEQUENCE [LARGE SCALE GENOMIC DNA]</scope>
    <source>
        <strain evidence="12">DMR45628</strain>
    </source>
</reference>
<accession>A0AAW1MD80</accession>
<dbReference type="GO" id="GO:0031624">
    <property type="term" value="F:ubiquitin conjugating enzyme binding"/>
    <property type="evidence" value="ECO:0007669"/>
    <property type="project" value="TreeGrafter"/>
</dbReference>
<evidence type="ECO:0000256" key="3">
    <source>
        <dbReference type="ARBA" id="ARBA00009119"/>
    </source>
</evidence>
<dbReference type="InterPro" id="IPR004162">
    <property type="entry name" value="SINA-like_animal"/>
</dbReference>
<comment type="similarity">
    <text evidence="3">Belongs to the SINA (Seven in absentia) family.</text>
</comment>
<dbReference type="Pfam" id="PF21361">
    <property type="entry name" value="Sina_ZnF"/>
    <property type="match status" value="2"/>
</dbReference>